<evidence type="ECO:0000313" key="2">
    <source>
        <dbReference type="Proteomes" id="UP000054018"/>
    </source>
</evidence>
<name>A0A0C9YXI7_9AGAM</name>
<feature type="non-terminal residue" evidence="1">
    <location>
        <position position="62"/>
    </location>
</feature>
<accession>A0A0C9YXI7</accession>
<protein>
    <submittedName>
        <fullName evidence="1">Unplaced genomic scaffold scaffold_378, whole genome shotgun sequence</fullName>
    </submittedName>
</protein>
<organism evidence="1 2">
    <name type="scientific">Pisolithus microcarpus 441</name>
    <dbReference type="NCBI Taxonomy" id="765257"/>
    <lineage>
        <taxon>Eukaryota</taxon>
        <taxon>Fungi</taxon>
        <taxon>Dikarya</taxon>
        <taxon>Basidiomycota</taxon>
        <taxon>Agaricomycotina</taxon>
        <taxon>Agaricomycetes</taxon>
        <taxon>Agaricomycetidae</taxon>
        <taxon>Boletales</taxon>
        <taxon>Sclerodermatineae</taxon>
        <taxon>Pisolithaceae</taxon>
        <taxon>Pisolithus</taxon>
    </lineage>
</organism>
<dbReference type="HOGENOM" id="CLU_2661311_0_0_1"/>
<sequence>VGCFTNNTQICEVLYLAGVPLWLVHREEFISPTMNVVWLVCLTFPNNIVKVTYTENGVVKLF</sequence>
<reference evidence="2" key="2">
    <citation type="submission" date="2015-01" db="EMBL/GenBank/DDBJ databases">
        <title>Evolutionary Origins and Diversification of the Mycorrhizal Mutualists.</title>
        <authorList>
            <consortium name="DOE Joint Genome Institute"/>
            <consortium name="Mycorrhizal Genomics Consortium"/>
            <person name="Kohler A."/>
            <person name="Kuo A."/>
            <person name="Nagy L.G."/>
            <person name="Floudas D."/>
            <person name="Copeland A."/>
            <person name="Barry K.W."/>
            <person name="Cichocki N."/>
            <person name="Veneault-Fourrey C."/>
            <person name="LaButti K."/>
            <person name="Lindquist E.A."/>
            <person name="Lipzen A."/>
            <person name="Lundell T."/>
            <person name="Morin E."/>
            <person name="Murat C."/>
            <person name="Riley R."/>
            <person name="Ohm R."/>
            <person name="Sun H."/>
            <person name="Tunlid A."/>
            <person name="Henrissat B."/>
            <person name="Grigoriev I.V."/>
            <person name="Hibbett D.S."/>
            <person name="Martin F."/>
        </authorList>
    </citation>
    <scope>NUCLEOTIDE SEQUENCE [LARGE SCALE GENOMIC DNA]</scope>
    <source>
        <strain evidence="2">441</strain>
    </source>
</reference>
<keyword evidence="2" id="KW-1185">Reference proteome</keyword>
<feature type="non-terminal residue" evidence="1">
    <location>
        <position position="1"/>
    </location>
</feature>
<reference evidence="1 2" key="1">
    <citation type="submission" date="2014-04" db="EMBL/GenBank/DDBJ databases">
        <authorList>
            <consortium name="DOE Joint Genome Institute"/>
            <person name="Kuo A."/>
            <person name="Kohler A."/>
            <person name="Costa M.D."/>
            <person name="Nagy L.G."/>
            <person name="Floudas D."/>
            <person name="Copeland A."/>
            <person name="Barry K.W."/>
            <person name="Cichocki N."/>
            <person name="Veneault-Fourrey C."/>
            <person name="LaButti K."/>
            <person name="Lindquist E.A."/>
            <person name="Lipzen A."/>
            <person name="Lundell T."/>
            <person name="Morin E."/>
            <person name="Murat C."/>
            <person name="Sun H."/>
            <person name="Tunlid A."/>
            <person name="Henrissat B."/>
            <person name="Grigoriev I.V."/>
            <person name="Hibbett D.S."/>
            <person name="Martin F."/>
            <person name="Nordberg H.P."/>
            <person name="Cantor M.N."/>
            <person name="Hua S.X."/>
        </authorList>
    </citation>
    <scope>NUCLEOTIDE SEQUENCE [LARGE SCALE GENOMIC DNA]</scope>
    <source>
        <strain evidence="1 2">441</strain>
    </source>
</reference>
<evidence type="ECO:0000313" key="1">
    <source>
        <dbReference type="EMBL" id="KIK12643.1"/>
    </source>
</evidence>
<proteinExistence type="predicted"/>
<dbReference type="Proteomes" id="UP000054018">
    <property type="component" value="Unassembled WGS sequence"/>
</dbReference>
<dbReference type="OrthoDB" id="2643173at2759"/>
<dbReference type="AlphaFoldDB" id="A0A0C9YXI7"/>
<dbReference type="EMBL" id="KN834062">
    <property type="protein sequence ID" value="KIK12643.1"/>
    <property type="molecule type" value="Genomic_DNA"/>
</dbReference>
<gene>
    <name evidence="1" type="ORF">PISMIDRAFT_51164</name>
</gene>